<dbReference type="Proteomes" id="UP000076858">
    <property type="component" value="Unassembled WGS sequence"/>
</dbReference>
<keyword evidence="2" id="KW-1185">Reference proteome</keyword>
<sequence length="84" mass="8834">MAVQGFVPSKAVINSPRCSSDPSALVDGFELVASMVFSLFLNDQCHSECISTSAANERNEVFSTDIDSSLARLCGAMDSSLASP</sequence>
<name>A0A164X683_9CRUS</name>
<accession>A0A164X683</accession>
<dbReference type="EMBL" id="LRGB01001005">
    <property type="protein sequence ID" value="KZS13909.1"/>
    <property type="molecule type" value="Genomic_DNA"/>
</dbReference>
<dbReference type="AlphaFoldDB" id="A0A164X683"/>
<comment type="caution">
    <text evidence="1">The sequence shown here is derived from an EMBL/GenBank/DDBJ whole genome shotgun (WGS) entry which is preliminary data.</text>
</comment>
<protein>
    <submittedName>
        <fullName evidence="1">Uncharacterized protein</fullName>
    </submittedName>
</protein>
<evidence type="ECO:0000313" key="2">
    <source>
        <dbReference type="Proteomes" id="UP000076858"/>
    </source>
</evidence>
<proteinExistence type="predicted"/>
<evidence type="ECO:0000313" key="1">
    <source>
        <dbReference type="EMBL" id="KZS13909.1"/>
    </source>
</evidence>
<gene>
    <name evidence="1" type="ORF">APZ42_020537</name>
</gene>
<organism evidence="1 2">
    <name type="scientific">Daphnia magna</name>
    <dbReference type="NCBI Taxonomy" id="35525"/>
    <lineage>
        <taxon>Eukaryota</taxon>
        <taxon>Metazoa</taxon>
        <taxon>Ecdysozoa</taxon>
        <taxon>Arthropoda</taxon>
        <taxon>Crustacea</taxon>
        <taxon>Branchiopoda</taxon>
        <taxon>Diplostraca</taxon>
        <taxon>Cladocera</taxon>
        <taxon>Anomopoda</taxon>
        <taxon>Daphniidae</taxon>
        <taxon>Daphnia</taxon>
    </lineage>
</organism>
<reference evidence="1 2" key="1">
    <citation type="submission" date="2016-03" db="EMBL/GenBank/DDBJ databases">
        <title>EvidentialGene: Evidence-directed Construction of Genes on Genomes.</title>
        <authorList>
            <person name="Gilbert D.G."/>
            <person name="Choi J.-H."/>
            <person name="Mockaitis K."/>
            <person name="Colbourne J."/>
            <person name="Pfrender M."/>
        </authorList>
    </citation>
    <scope>NUCLEOTIDE SEQUENCE [LARGE SCALE GENOMIC DNA]</scope>
    <source>
        <strain evidence="1 2">Xinb3</strain>
        <tissue evidence="1">Complete organism</tissue>
    </source>
</reference>